<evidence type="ECO:0000259" key="8">
    <source>
        <dbReference type="PROSITE" id="PS50110"/>
    </source>
</evidence>
<dbReference type="SMART" id="SM00387">
    <property type="entry name" value="HATPase_c"/>
    <property type="match status" value="1"/>
</dbReference>
<dbReference type="AlphaFoldDB" id="A0A0E9MP43"/>
<evidence type="ECO:0000256" key="4">
    <source>
        <dbReference type="ARBA" id="ARBA00022679"/>
    </source>
</evidence>
<comment type="caution">
    <text evidence="11">The sequence shown here is derived from an EMBL/GenBank/DDBJ whole genome shotgun (WGS) entry which is preliminary data.</text>
</comment>
<evidence type="ECO:0000259" key="10">
    <source>
        <dbReference type="PROSITE" id="PS50113"/>
    </source>
</evidence>
<proteinExistence type="predicted"/>
<evidence type="ECO:0000313" key="11">
    <source>
        <dbReference type="EMBL" id="GAO39329.1"/>
    </source>
</evidence>
<dbReference type="PANTHER" id="PTHR43304">
    <property type="entry name" value="PHYTOCHROME-LIKE PROTEIN CPH1"/>
    <property type="match status" value="1"/>
</dbReference>
<dbReference type="SUPFAM" id="SSF55874">
    <property type="entry name" value="ATPase domain of HSP90 chaperone/DNA topoisomerase II/histidine kinase"/>
    <property type="match status" value="1"/>
</dbReference>
<dbReference type="Pfam" id="PF00512">
    <property type="entry name" value="HisKA"/>
    <property type="match status" value="1"/>
</dbReference>
<dbReference type="Pfam" id="PF02518">
    <property type="entry name" value="HATPase_c"/>
    <property type="match status" value="1"/>
</dbReference>
<feature type="modified residue" description="4-aspartylphosphate" evidence="6">
    <location>
        <position position="839"/>
    </location>
</feature>
<evidence type="ECO:0000256" key="6">
    <source>
        <dbReference type="PROSITE-ProRule" id="PRU00169"/>
    </source>
</evidence>
<feature type="domain" description="PAS" evidence="9">
    <location>
        <begin position="14"/>
        <end position="89"/>
    </location>
</feature>
<dbReference type="InterPro" id="IPR011006">
    <property type="entry name" value="CheY-like_superfamily"/>
</dbReference>
<dbReference type="SUPFAM" id="SSF55785">
    <property type="entry name" value="PYP-like sensor domain (PAS domain)"/>
    <property type="match status" value="4"/>
</dbReference>
<keyword evidence="3 6" id="KW-0597">Phosphoprotein</keyword>
<dbReference type="InterPro" id="IPR003661">
    <property type="entry name" value="HisK_dim/P_dom"/>
</dbReference>
<dbReference type="NCBIfam" id="TIGR00229">
    <property type="entry name" value="sensory_box"/>
    <property type="match status" value="4"/>
</dbReference>
<dbReference type="EC" id="2.7.13.3" evidence="2"/>
<dbReference type="OrthoDB" id="9796100at2"/>
<dbReference type="PANTHER" id="PTHR43304:SF1">
    <property type="entry name" value="PAC DOMAIN-CONTAINING PROTEIN"/>
    <property type="match status" value="1"/>
</dbReference>
<feature type="domain" description="PAC" evidence="10">
    <location>
        <begin position="92"/>
        <end position="144"/>
    </location>
</feature>
<feature type="domain" description="PAC" evidence="10">
    <location>
        <begin position="342"/>
        <end position="394"/>
    </location>
</feature>
<dbReference type="Pfam" id="PF00072">
    <property type="entry name" value="Response_reg"/>
    <property type="match status" value="1"/>
</dbReference>
<evidence type="ECO:0000256" key="2">
    <source>
        <dbReference type="ARBA" id="ARBA00012438"/>
    </source>
</evidence>
<reference evidence="11 12" key="1">
    <citation type="submission" date="2015-04" db="EMBL/GenBank/DDBJ databases">
        <title>Whole genome shotgun sequence of Sphingomonas changbaiensis NBRC 104936.</title>
        <authorList>
            <person name="Katano-Makiyama Y."/>
            <person name="Hosoyama A."/>
            <person name="Hashimoto M."/>
            <person name="Noguchi M."/>
            <person name="Tsuchikane K."/>
            <person name="Ohji S."/>
            <person name="Yamazoe A."/>
            <person name="Ichikawa N."/>
            <person name="Kimura A."/>
            <person name="Fujita N."/>
        </authorList>
    </citation>
    <scope>NUCLEOTIDE SEQUENCE [LARGE SCALE GENOMIC DNA]</scope>
    <source>
        <strain evidence="11 12">NBRC 104936</strain>
    </source>
</reference>
<feature type="domain" description="PAS" evidence="9">
    <location>
        <begin position="395"/>
        <end position="465"/>
    </location>
</feature>
<dbReference type="Proteomes" id="UP000033202">
    <property type="component" value="Unassembled WGS sequence"/>
</dbReference>
<dbReference type="InterPro" id="IPR005467">
    <property type="entry name" value="His_kinase_dom"/>
</dbReference>
<feature type="domain" description="PAC" evidence="10">
    <location>
        <begin position="468"/>
        <end position="520"/>
    </location>
</feature>
<dbReference type="InterPro" id="IPR052162">
    <property type="entry name" value="Sensor_kinase/Photoreceptor"/>
</dbReference>
<evidence type="ECO:0000256" key="5">
    <source>
        <dbReference type="ARBA" id="ARBA00022777"/>
    </source>
</evidence>
<dbReference type="PROSITE" id="PS50110">
    <property type="entry name" value="RESPONSE_REGULATORY"/>
    <property type="match status" value="1"/>
</dbReference>
<dbReference type="SUPFAM" id="SSF47384">
    <property type="entry name" value="Homodimeric domain of signal transducing histidine kinase"/>
    <property type="match status" value="1"/>
</dbReference>
<dbReference type="InterPro" id="IPR036097">
    <property type="entry name" value="HisK_dim/P_sf"/>
</dbReference>
<dbReference type="InterPro" id="IPR004358">
    <property type="entry name" value="Sig_transdc_His_kin-like_C"/>
</dbReference>
<evidence type="ECO:0000259" key="7">
    <source>
        <dbReference type="PROSITE" id="PS50109"/>
    </source>
</evidence>
<dbReference type="FunFam" id="3.30.450.20:FF:000099">
    <property type="entry name" value="Sensory box sensor histidine kinase"/>
    <property type="match status" value="2"/>
</dbReference>
<feature type="domain" description="Histidine kinase" evidence="7">
    <location>
        <begin position="551"/>
        <end position="769"/>
    </location>
</feature>
<protein>
    <recommendedName>
        <fullName evidence="2">histidine kinase</fullName>
        <ecNumber evidence="2">2.7.13.3</ecNumber>
    </recommendedName>
</protein>
<dbReference type="PROSITE" id="PS50112">
    <property type="entry name" value="PAS"/>
    <property type="match status" value="3"/>
</dbReference>
<feature type="domain" description="PAS" evidence="9">
    <location>
        <begin position="269"/>
        <end position="328"/>
    </location>
</feature>
<evidence type="ECO:0000259" key="9">
    <source>
        <dbReference type="PROSITE" id="PS50112"/>
    </source>
</evidence>
<dbReference type="Gene3D" id="2.10.70.100">
    <property type="match status" value="1"/>
</dbReference>
<evidence type="ECO:0000256" key="1">
    <source>
        <dbReference type="ARBA" id="ARBA00000085"/>
    </source>
</evidence>
<dbReference type="SMART" id="SM00091">
    <property type="entry name" value="PAS"/>
    <property type="match status" value="4"/>
</dbReference>
<dbReference type="EMBL" id="BBWU01000029">
    <property type="protein sequence ID" value="GAO39329.1"/>
    <property type="molecule type" value="Genomic_DNA"/>
</dbReference>
<sequence>MVNGAPRASDLDPEAERLSALVKAIGESSPNLIYAKDRERRMLYANPATADAIGLPHDRIIGRSEAEWARDPEEARAIAEADEQVMASGGQMVVDEVFTSAEGIQRVYRTSKTALRDASGAVVGLVGVSTDVTSIRRSQEAVEHSEERLRFGLEAARMAAWDFDLATGVGRRSANSLELFGLAPEGVGDFYQLVHPDDLARLKTMQAAAVAGDVPYEIEFRLNHPDGRLLWVAIRGKLKRDADGVPVAVAGVLMDITARKEAELAAERAAAEYETLAENVSQLAWMADPDGNVFWYNRRWYAYTGRSPDAPAGEGQDNVVHPDHRERVIANWVGCFARGESWEDTFPIRGADGRYRWFLSRAEPIRDQDGAIVRWFGTNTDVTEQIETAEALVRSEAQFRTMAEALPGLLFVSSPTSGNIFVSEGYRVFTGCSTEELLGHRWAEVLHPDDRERARQIWSGALRAGTIYVAEYRFRRSDGVYRWHIVRGLPVRDDQGRITNWVGVCIDIHDRRAAEEELKRRVDQAVEEREKALFQLHEAQKLETVGQLTGGVAHDFNNLLTPIVGSLDLLRRNAQDDRSARLIDGALASAERARTLIQRLLAFARRQTLQPRAVDPNALVHGMRELIERSLGPRIEFATDIASNLPAALVDPNQLELALLNLSVNARDAMPAGGRLEWRLSEETVVGSRADLRPGRYIRIAVSDTGAGMDADTLARAVEPFFSTKAAGKGTGLGLSMVHGLAGQSGGAFRIESTPGEGTTAVLWLPVAAEKVADPVREPDARAASRRARVLLVDDEEQVRFTTAESLTELGYDVVPAGSGQDALDAVAAGLEPDLLVTDQLMPGMTGAQLAMELRRRMPTLPVLMISGYAQLRPEEIGDFEVLVKPYRHAELALRIAELLFEEPVLQRALS</sequence>
<dbReference type="InterPro" id="IPR001789">
    <property type="entry name" value="Sig_transdc_resp-reg_receiver"/>
</dbReference>
<dbReference type="PROSITE" id="PS50109">
    <property type="entry name" value="HIS_KIN"/>
    <property type="match status" value="1"/>
</dbReference>
<dbReference type="PRINTS" id="PR00344">
    <property type="entry name" value="BCTRLSENSOR"/>
</dbReference>
<feature type="domain" description="Response regulatory" evidence="8">
    <location>
        <begin position="789"/>
        <end position="900"/>
    </location>
</feature>
<dbReference type="GO" id="GO:0000155">
    <property type="term" value="F:phosphorelay sensor kinase activity"/>
    <property type="evidence" value="ECO:0007669"/>
    <property type="project" value="InterPro"/>
</dbReference>
<dbReference type="SMART" id="SM00086">
    <property type="entry name" value="PAC"/>
    <property type="match status" value="4"/>
</dbReference>
<dbReference type="InterPro" id="IPR013656">
    <property type="entry name" value="PAS_4"/>
</dbReference>
<dbReference type="SMART" id="SM00448">
    <property type="entry name" value="REC"/>
    <property type="match status" value="1"/>
</dbReference>
<dbReference type="Pfam" id="PF08447">
    <property type="entry name" value="PAS_3"/>
    <property type="match status" value="3"/>
</dbReference>
<dbReference type="InterPro" id="IPR000014">
    <property type="entry name" value="PAS"/>
</dbReference>
<dbReference type="Pfam" id="PF08448">
    <property type="entry name" value="PAS_4"/>
    <property type="match status" value="1"/>
</dbReference>
<dbReference type="Gene3D" id="3.30.450.20">
    <property type="entry name" value="PAS domain"/>
    <property type="match status" value="4"/>
</dbReference>
<keyword evidence="12" id="KW-1185">Reference proteome</keyword>
<dbReference type="STRING" id="1219043.SCH01S_29_00170"/>
<dbReference type="InterPro" id="IPR003594">
    <property type="entry name" value="HATPase_dom"/>
</dbReference>
<dbReference type="InterPro" id="IPR035965">
    <property type="entry name" value="PAS-like_dom_sf"/>
</dbReference>
<evidence type="ECO:0000256" key="3">
    <source>
        <dbReference type="ARBA" id="ARBA00022553"/>
    </source>
</evidence>
<dbReference type="InterPro" id="IPR036890">
    <property type="entry name" value="HATPase_C_sf"/>
</dbReference>
<feature type="domain" description="PAC" evidence="10">
    <location>
        <begin position="216"/>
        <end position="268"/>
    </location>
</feature>
<dbReference type="SMART" id="SM00388">
    <property type="entry name" value="HisKA"/>
    <property type="match status" value="1"/>
</dbReference>
<organism evidence="11 12">
    <name type="scientific">Sphingomonas changbaiensis NBRC 104936</name>
    <dbReference type="NCBI Taxonomy" id="1219043"/>
    <lineage>
        <taxon>Bacteria</taxon>
        <taxon>Pseudomonadati</taxon>
        <taxon>Pseudomonadota</taxon>
        <taxon>Alphaproteobacteria</taxon>
        <taxon>Sphingomonadales</taxon>
        <taxon>Sphingomonadaceae</taxon>
        <taxon>Sphingomonas</taxon>
    </lineage>
</organism>
<accession>A0A0E9MP43</accession>
<comment type="catalytic activity">
    <reaction evidence="1">
        <text>ATP + protein L-histidine = ADP + protein N-phospho-L-histidine.</text>
        <dbReference type="EC" id="2.7.13.3"/>
    </reaction>
</comment>
<dbReference type="InterPro" id="IPR001610">
    <property type="entry name" value="PAC"/>
</dbReference>
<dbReference type="InterPro" id="IPR000700">
    <property type="entry name" value="PAS-assoc_C"/>
</dbReference>
<dbReference type="Gene3D" id="3.30.565.10">
    <property type="entry name" value="Histidine kinase-like ATPase, C-terminal domain"/>
    <property type="match status" value="1"/>
</dbReference>
<dbReference type="Gene3D" id="1.10.287.130">
    <property type="match status" value="1"/>
</dbReference>
<dbReference type="SUPFAM" id="SSF52172">
    <property type="entry name" value="CheY-like"/>
    <property type="match status" value="1"/>
</dbReference>
<name>A0A0E9MP43_9SPHN</name>
<dbReference type="RefSeq" id="WP_052733839.1">
    <property type="nucleotide sequence ID" value="NZ_BBWU01000029.1"/>
</dbReference>
<dbReference type="PROSITE" id="PS50113">
    <property type="entry name" value="PAC"/>
    <property type="match status" value="4"/>
</dbReference>
<dbReference type="Gene3D" id="3.40.50.2300">
    <property type="match status" value="1"/>
</dbReference>
<dbReference type="InterPro" id="IPR013655">
    <property type="entry name" value="PAS_fold_3"/>
</dbReference>
<dbReference type="CDD" id="cd00082">
    <property type="entry name" value="HisKA"/>
    <property type="match status" value="1"/>
</dbReference>
<keyword evidence="4" id="KW-0808">Transferase</keyword>
<keyword evidence="5" id="KW-0418">Kinase</keyword>
<gene>
    <name evidence="11" type="ORF">SCH01S_29_00170</name>
</gene>
<dbReference type="CDD" id="cd00130">
    <property type="entry name" value="PAS"/>
    <property type="match status" value="4"/>
</dbReference>
<evidence type="ECO:0000313" key="12">
    <source>
        <dbReference type="Proteomes" id="UP000033202"/>
    </source>
</evidence>